<dbReference type="Proteomes" id="UP001501000">
    <property type="component" value="Unassembled WGS sequence"/>
</dbReference>
<gene>
    <name evidence="2" type="ORF">GCM10022244_13210</name>
</gene>
<sequence length="67" mass="6715">MPTPTGLGRPAAQFSALSSPFGEAETPGQGQRTGRRDVAGLEGGDVGVGLFDGFGYASRLACSASAR</sequence>
<accession>A0ABP7LLN8</accession>
<feature type="region of interest" description="Disordered" evidence="1">
    <location>
        <begin position="1"/>
        <end position="40"/>
    </location>
</feature>
<name>A0ABP7LLN8_9ACTN</name>
<comment type="caution">
    <text evidence="2">The sequence shown here is derived from an EMBL/GenBank/DDBJ whole genome shotgun (WGS) entry which is preliminary data.</text>
</comment>
<protein>
    <submittedName>
        <fullName evidence="2">Uncharacterized protein</fullName>
    </submittedName>
</protein>
<evidence type="ECO:0000256" key="1">
    <source>
        <dbReference type="SAM" id="MobiDB-lite"/>
    </source>
</evidence>
<proteinExistence type="predicted"/>
<organism evidence="2 3">
    <name type="scientific">Streptomyces gulbargensis</name>
    <dbReference type="NCBI Taxonomy" id="364901"/>
    <lineage>
        <taxon>Bacteria</taxon>
        <taxon>Bacillati</taxon>
        <taxon>Actinomycetota</taxon>
        <taxon>Actinomycetes</taxon>
        <taxon>Kitasatosporales</taxon>
        <taxon>Streptomycetaceae</taxon>
        <taxon>Streptomyces</taxon>
    </lineage>
</organism>
<evidence type="ECO:0000313" key="3">
    <source>
        <dbReference type="Proteomes" id="UP001501000"/>
    </source>
</evidence>
<keyword evidence="3" id="KW-1185">Reference proteome</keyword>
<dbReference type="EMBL" id="BAABAJ010000003">
    <property type="protein sequence ID" value="GAA3904382.1"/>
    <property type="molecule type" value="Genomic_DNA"/>
</dbReference>
<reference evidence="3" key="1">
    <citation type="journal article" date="2019" name="Int. J. Syst. Evol. Microbiol.">
        <title>The Global Catalogue of Microorganisms (GCM) 10K type strain sequencing project: providing services to taxonomists for standard genome sequencing and annotation.</title>
        <authorList>
            <consortium name="The Broad Institute Genomics Platform"/>
            <consortium name="The Broad Institute Genome Sequencing Center for Infectious Disease"/>
            <person name="Wu L."/>
            <person name="Ma J."/>
        </authorList>
    </citation>
    <scope>NUCLEOTIDE SEQUENCE [LARGE SCALE GENOMIC DNA]</scope>
    <source>
        <strain evidence="3">JCM 16956</strain>
    </source>
</reference>
<evidence type="ECO:0000313" key="2">
    <source>
        <dbReference type="EMBL" id="GAA3904382.1"/>
    </source>
</evidence>